<dbReference type="PROSITE" id="PS51000">
    <property type="entry name" value="HTH_DEOR_2"/>
    <property type="match status" value="1"/>
</dbReference>
<dbReference type="Gene3D" id="3.40.50.1360">
    <property type="match status" value="1"/>
</dbReference>
<dbReference type="InterPro" id="IPR018356">
    <property type="entry name" value="Tscrpt_reg_HTH_DeoR_CS"/>
</dbReference>
<gene>
    <name evidence="5" type="ORF">KP78_10040</name>
</gene>
<protein>
    <submittedName>
        <fullName evidence="5">DeoR family transcriptional regulator</fullName>
    </submittedName>
</protein>
<dbReference type="InterPro" id="IPR050313">
    <property type="entry name" value="Carb_Metab_HTH_regulators"/>
</dbReference>
<dbReference type="GO" id="GO:0003677">
    <property type="term" value="F:DNA binding"/>
    <property type="evidence" value="ECO:0007669"/>
    <property type="project" value="UniProtKB-KW"/>
</dbReference>
<dbReference type="PANTHER" id="PTHR30363:SF51">
    <property type="entry name" value="HTH-TYPE TRANSCRIPTIONAL REPRESSOR GLCR"/>
    <property type="match status" value="1"/>
</dbReference>
<sequence>MYQDERLRQIVEHLSLHKRISIDEICSLFDVSRDTARRDLVKLEEQRAIIRTRGGAILSSKRHEVKNYQYRLTTVSEEKKKIGQKAASLISKGERVILDASTTVQAAAEFLDVVECTVITNSINQADILSQHSTLRIHLMGGELEKEHRFLYGASVVERLSHYHVEKAFIGVVGISENGLTIAHVEDGIVKQQMMKQAEQVIVLADHSKFGVTDFFQFATLKDVDMLITDQIPPDSFIEMLSAYNVELIVTEEDEIDD</sequence>
<evidence type="ECO:0000259" key="4">
    <source>
        <dbReference type="PROSITE" id="PS51000"/>
    </source>
</evidence>
<dbReference type="InterPro" id="IPR036388">
    <property type="entry name" value="WH-like_DNA-bd_sf"/>
</dbReference>
<dbReference type="OrthoDB" id="9797223at2"/>
<dbReference type="PRINTS" id="PR00037">
    <property type="entry name" value="HTHLACR"/>
</dbReference>
<evidence type="ECO:0000256" key="3">
    <source>
        <dbReference type="ARBA" id="ARBA00023163"/>
    </source>
</evidence>
<dbReference type="InterPro" id="IPR037171">
    <property type="entry name" value="NagB/RpiA_transferase-like"/>
</dbReference>
<dbReference type="Gene3D" id="1.10.10.10">
    <property type="entry name" value="Winged helix-like DNA-binding domain superfamily/Winged helix DNA-binding domain"/>
    <property type="match status" value="1"/>
</dbReference>
<dbReference type="STRING" id="889306.KP78_10040"/>
<dbReference type="SUPFAM" id="SSF46785">
    <property type="entry name" value="Winged helix' DNA-binding domain"/>
    <property type="match status" value="1"/>
</dbReference>
<evidence type="ECO:0000313" key="6">
    <source>
        <dbReference type="Proteomes" id="UP000031938"/>
    </source>
</evidence>
<dbReference type="Pfam" id="PF00455">
    <property type="entry name" value="DeoRC"/>
    <property type="match status" value="1"/>
</dbReference>
<dbReference type="AlphaFoldDB" id="A0A0C2VYT0"/>
<dbReference type="Proteomes" id="UP000031938">
    <property type="component" value="Unassembled WGS sequence"/>
</dbReference>
<dbReference type="SMART" id="SM01134">
    <property type="entry name" value="DeoRC"/>
    <property type="match status" value="1"/>
</dbReference>
<keyword evidence="3" id="KW-0804">Transcription</keyword>
<accession>A0A0C2VYT0</accession>
<organism evidence="5 6">
    <name type="scientific">Jeotgalibacillus soli</name>
    <dbReference type="NCBI Taxonomy" id="889306"/>
    <lineage>
        <taxon>Bacteria</taxon>
        <taxon>Bacillati</taxon>
        <taxon>Bacillota</taxon>
        <taxon>Bacilli</taxon>
        <taxon>Bacillales</taxon>
        <taxon>Caryophanaceae</taxon>
        <taxon>Jeotgalibacillus</taxon>
    </lineage>
</organism>
<dbReference type="PROSITE" id="PS00894">
    <property type="entry name" value="HTH_DEOR_1"/>
    <property type="match status" value="1"/>
</dbReference>
<dbReference type="InterPro" id="IPR014036">
    <property type="entry name" value="DeoR-like_C"/>
</dbReference>
<feature type="domain" description="HTH deoR-type" evidence="4">
    <location>
        <begin position="3"/>
        <end position="58"/>
    </location>
</feature>
<dbReference type="Pfam" id="PF08220">
    <property type="entry name" value="HTH_DeoR"/>
    <property type="match status" value="1"/>
</dbReference>
<keyword evidence="6" id="KW-1185">Reference proteome</keyword>
<dbReference type="InterPro" id="IPR001034">
    <property type="entry name" value="DeoR_HTH"/>
</dbReference>
<dbReference type="SUPFAM" id="SSF100950">
    <property type="entry name" value="NagB/RpiA/CoA transferase-like"/>
    <property type="match status" value="1"/>
</dbReference>
<proteinExistence type="predicted"/>
<dbReference type="InterPro" id="IPR036390">
    <property type="entry name" value="WH_DNA-bd_sf"/>
</dbReference>
<dbReference type="SMART" id="SM00420">
    <property type="entry name" value="HTH_DEOR"/>
    <property type="match status" value="1"/>
</dbReference>
<name>A0A0C2VYT0_9BACL</name>
<comment type="caution">
    <text evidence="5">The sequence shown here is derived from an EMBL/GenBank/DDBJ whole genome shotgun (WGS) entry which is preliminary data.</text>
</comment>
<dbReference type="RefSeq" id="WP_041086756.1">
    <property type="nucleotide sequence ID" value="NZ_JXRP01000009.1"/>
</dbReference>
<keyword evidence="2" id="KW-0238">DNA-binding</keyword>
<dbReference type="PATRIC" id="fig|889306.3.peg.1009"/>
<reference evidence="5 6" key="1">
    <citation type="submission" date="2015-01" db="EMBL/GenBank/DDBJ databases">
        <title>Genome sequencing of Jeotgalibacillus soli.</title>
        <authorList>
            <person name="Goh K.M."/>
            <person name="Chan K.-G."/>
            <person name="Yaakop A.S."/>
            <person name="Ee R."/>
            <person name="Gan H.M."/>
            <person name="Chan C.S."/>
        </authorList>
    </citation>
    <scope>NUCLEOTIDE SEQUENCE [LARGE SCALE GENOMIC DNA]</scope>
    <source>
        <strain evidence="5 6">P9</strain>
    </source>
</reference>
<evidence type="ECO:0000313" key="5">
    <source>
        <dbReference type="EMBL" id="KIL49536.1"/>
    </source>
</evidence>
<dbReference type="PANTHER" id="PTHR30363">
    <property type="entry name" value="HTH-TYPE TRANSCRIPTIONAL REGULATOR SRLR-RELATED"/>
    <property type="match status" value="1"/>
</dbReference>
<dbReference type="EMBL" id="JXRP01000009">
    <property type="protein sequence ID" value="KIL49536.1"/>
    <property type="molecule type" value="Genomic_DNA"/>
</dbReference>
<evidence type="ECO:0000256" key="1">
    <source>
        <dbReference type="ARBA" id="ARBA00023015"/>
    </source>
</evidence>
<dbReference type="GO" id="GO:0003700">
    <property type="term" value="F:DNA-binding transcription factor activity"/>
    <property type="evidence" value="ECO:0007669"/>
    <property type="project" value="InterPro"/>
</dbReference>
<keyword evidence="1" id="KW-0805">Transcription regulation</keyword>
<evidence type="ECO:0000256" key="2">
    <source>
        <dbReference type="ARBA" id="ARBA00023125"/>
    </source>
</evidence>